<feature type="transmembrane region" description="Helical" evidence="1">
    <location>
        <begin position="35"/>
        <end position="55"/>
    </location>
</feature>
<protein>
    <recommendedName>
        <fullName evidence="4">Holin</fullName>
    </recommendedName>
</protein>
<evidence type="ECO:0000256" key="1">
    <source>
        <dbReference type="SAM" id="Phobius"/>
    </source>
</evidence>
<feature type="transmembrane region" description="Helical" evidence="1">
    <location>
        <begin position="61"/>
        <end position="85"/>
    </location>
</feature>
<organism evidence="2 3">
    <name type="scientific">Pseudacidovorax intermedius</name>
    <dbReference type="NCBI Taxonomy" id="433924"/>
    <lineage>
        <taxon>Bacteria</taxon>
        <taxon>Pseudomonadati</taxon>
        <taxon>Pseudomonadota</taxon>
        <taxon>Betaproteobacteria</taxon>
        <taxon>Burkholderiales</taxon>
        <taxon>Comamonadaceae</taxon>
        <taxon>Pseudacidovorax</taxon>
    </lineage>
</organism>
<evidence type="ECO:0008006" key="4">
    <source>
        <dbReference type="Google" id="ProtNLM"/>
    </source>
</evidence>
<dbReference type="EMBL" id="LDSL01000051">
    <property type="protein sequence ID" value="KTT23232.1"/>
    <property type="molecule type" value="Genomic_DNA"/>
</dbReference>
<keyword evidence="1" id="KW-1133">Transmembrane helix</keyword>
<evidence type="ECO:0000313" key="3">
    <source>
        <dbReference type="Proteomes" id="UP000072741"/>
    </source>
</evidence>
<feature type="transmembrane region" description="Helical" evidence="1">
    <location>
        <begin position="6"/>
        <end position="23"/>
    </location>
</feature>
<keyword evidence="1" id="KW-0472">Membrane</keyword>
<reference evidence="2 3" key="1">
    <citation type="journal article" date="2016" name="Front. Microbiol.">
        <title>Genomic Resource of Rice Seed Associated Bacteria.</title>
        <authorList>
            <person name="Midha S."/>
            <person name="Bansal K."/>
            <person name="Sharma S."/>
            <person name="Kumar N."/>
            <person name="Patil P.P."/>
            <person name="Chaudhry V."/>
            <person name="Patil P.B."/>
        </authorList>
    </citation>
    <scope>NUCLEOTIDE SEQUENCE [LARGE SCALE GENOMIC DNA]</scope>
    <source>
        <strain evidence="2 3">NS331</strain>
    </source>
</reference>
<evidence type="ECO:0000313" key="2">
    <source>
        <dbReference type="EMBL" id="KTT23232.1"/>
    </source>
</evidence>
<comment type="caution">
    <text evidence="2">The sequence shown here is derived from an EMBL/GenBank/DDBJ whole genome shotgun (WGS) entry which is preliminary data.</text>
</comment>
<accession>A0A147H0Q3</accession>
<sequence length="95" mass="9931">MAMLGVDYYALIWGLIGALLALFQAERMGRIRSLVFVALSTLVGAACGTAATEFIGSSRPALIVLSLIAGFGAQVLVTALLRALLSHVGRLESKP</sequence>
<gene>
    <name evidence="2" type="ORF">NS331_08425</name>
</gene>
<keyword evidence="3" id="KW-1185">Reference proteome</keyword>
<keyword evidence="1" id="KW-0812">Transmembrane</keyword>
<name>A0A147H0Q3_9BURK</name>
<dbReference type="Proteomes" id="UP000072741">
    <property type="component" value="Unassembled WGS sequence"/>
</dbReference>
<proteinExistence type="predicted"/>
<dbReference type="AlphaFoldDB" id="A0A147H0Q3"/>